<dbReference type="GO" id="GO:0043197">
    <property type="term" value="C:dendritic spine"/>
    <property type="evidence" value="ECO:0007669"/>
    <property type="project" value="UniProtKB-SubCell"/>
</dbReference>
<evidence type="ECO:0000313" key="11">
    <source>
        <dbReference type="EMBL" id="KAI1884032.1"/>
    </source>
</evidence>
<evidence type="ECO:0000256" key="8">
    <source>
        <dbReference type="ARBA" id="ARBA00023273"/>
    </source>
</evidence>
<evidence type="ECO:0000313" key="12">
    <source>
        <dbReference type="Proteomes" id="UP000829720"/>
    </source>
</evidence>
<evidence type="ECO:0000256" key="10">
    <source>
        <dbReference type="SAM" id="MobiDB-lite"/>
    </source>
</evidence>
<dbReference type="AlphaFoldDB" id="A0A8T3CKK4"/>
<evidence type="ECO:0000256" key="3">
    <source>
        <dbReference type="ARBA" id="ARBA00004552"/>
    </source>
</evidence>
<feature type="region of interest" description="Disordered" evidence="10">
    <location>
        <begin position="248"/>
        <end position="312"/>
    </location>
</feature>
<feature type="compositionally biased region" description="Basic and acidic residues" evidence="10">
    <location>
        <begin position="270"/>
        <end position="288"/>
    </location>
</feature>
<evidence type="ECO:0000256" key="1">
    <source>
        <dbReference type="ARBA" id="ARBA00004279"/>
    </source>
</evidence>
<sequence>MDEAEKYQQRLQAIAEKRRLQEEEERLRREKEEERLKIQQLKRKSLRDQWLMEAPPVAPSPLEELQSQEPEEQQKEKLQTESPRVAEEEEQKLKDLGDGKTLLDKVMPDTSEWRAETLGGDTEHLEHTKQETGEGNQLPEGQRPNPQTAPGLDPQTLMAALENGRETRSVLGVVEVQVERDLKTGATVIRSVAPRGEAGVAAGIRCLTTGTGASCGSGGAGPDPDPEELGQILDVLKGAGLQAVLGGAKVVPNGKDKEDAGVEGKQPGAETKEEKEEGRGAEVERNGFEEEDNCADATHNAPQQRTGRQAHH</sequence>
<protein>
    <recommendedName>
        <fullName evidence="9">Palmdelphin</fullName>
    </recommendedName>
</protein>
<dbReference type="GO" id="GO:0008360">
    <property type="term" value="P:regulation of cell shape"/>
    <property type="evidence" value="ECO:0007669"/>
    <property type="project" value="InterPro"/>
</dbReference>
<name>A0A8T3CKK4_9TELE</name>
<evidence type="ECO:0000256" key="6">
    <source>
        <dbReference type="ARBA" id="ARBA00023018"/>
    </source>
</evidence>
<gene>
    <name evidence="11" type="ORF">AGOR_G00222200</name>
</gene>
<keyword evidence="5" id="KW-0963">Cytoplasm</keyword>
<feature type="region of interest" description="Disordered" evidence="10">
    <location>
        <begin position="42"/>
        <end position="156"/>
    </location>
</feature>
<feature type="region of interest" description="Disordered" evidence="10">
    <location>
        <begin position="16"/>
        <end position="35"/>
    </location>
</feature>
<dbReference type="OrthoDB" id="8942276at2759"/>
<dbReference type="EMBL" id="JAERUA010000022">
    <property type="protein sequence ID" value="KAI1884032.1"/>
    <property type="molecule type" value="Genomic_DNA"/>
</dbReference>
<keyword evidence="8" id="KW-0966">Cell projection</keyword>
<dbReference type="PANTHER" id="PTHR46881">
    <property type="entry name" value="PALMDELPHIN"/>
    <property type="match status" value="1"/>
</dbReference>
<proteinExistence type="inferred from homology"/>
<evidence type="ECO:0000256" key="5">
    <source>
        <dbReference type="ARBA" id="ARBA00022490"/>
    </source>
</evidence>
<organism evidence="11 12">
    <name type="scientific">Albula goreensis</name>
    <dbReference type="NCBI Taxonomy" id="1534307"/>
    <lineage>
        <taxon>Eukaryota</taxon>
        <taxon>Metazoa</taxon>
        <taxon>Chordata</taxon>
        <taxon>Craniata</taxon>
        <taxon>Vertebrata</taxon>
        <taxon>Euteleostomi</taxon>
        <taxon>Actinopterygii</taxon>
        <taxon>Neopterygii</taxon>
        <taxon>Teleostei</taxon>
        <taxon>Albuliformes</taxon>
        <taxon>Albulidae</taxon>
        <taxon>Albula</taxon>
    </lineage>
</organism>
<dbReference type="PANTHER" id="PTHR46881:SF1">
    <property type="entry name" value="PALMDELPHIN"/>
    <property type="match status" value="1"/>
</dbReference>
<evidence type="ECO:0000256" key="4">
    <source>
        <dbReference type="ARBA" id="ARBA00005756"/>
    </source>
</evidence>
<keyword evidence="6" id="KW-0770">Synapse</keyword>
<comment type="subcellular location">
    <subcellularLocation>
        <location evidence="1">Cell projection</location>
        <location evidence="1">Dendrite</location>
    </subcellularLocation>
    <subcellularLocation>
        <location evidence="3">Cell projection</location>
        <location evidence="3">Dendritic spine</location>
    </subcellularLocation>
    <subcellularLocation>
        <location evidence="2">Cytoplasm</location>
    </subcellularLocation>
</comment>
<evidence type="ECO:0000256" key="9">
    <source>
        <dbReference type="ARBA" id="ARBA00040857"/>
    </source>
</evidence>
<dbReference type="Proteomes" id="UP000829720">
    <property type="component" value="Unassembled WGS sequence"/>
</dbReference>
<dbReference type="GO" id="GO:0016020">
    <property type="term" value="C:membrane"/>
    <property type="evidence" value="ECO:0007669"/>
    <property type="project" value="InterPro"/>
</dbReference>
<dbReference type="InterPro" id="IPR004965">
    <property type="entry name" value="Paralemmin"/>
</dbReference>
<comment type="similarity">
    <text evidence="4">Belongs to the paralemmin family.</text>
</comment>
<evidence type="ECO:0000256" key="7">
    <source>
        <dbReference type="ARBA" id="ARBA00023054"/>
    </source>
</evidence>
<reference evidence="11" key="1">
    <citation type="submission" date="2021-01" db="EMBL/GenBank/DDBJ databases">
        <authorList>
            <person name="Zahm M."/>
            <person name="Roques C."/>
            <person name="Cabau C."/>
            <person name="Klopp C."/>
            <person name="Donnadieu C."/>
            <person name="Jouanno E."/>
            <person name="Lampietro C."/>
            <person name="Louis A."/>
            <person name="Herpin A."/>
            <person name="Echchiki A."/>
            <person name="Berthelot C."/>
            <person name="Parey E."/>
            <person name="Roest-Crollius H."/>
            <person name="Braasch I."/>
            <person name="Postlethwait J."/>
            <person name="Bobe J."/>
            <person name="Montfort J."/>
            <person name="Bouchez O."/>
            <person name="Begum T."/>
            <person name="Mejri S."/>
            <person name="Adams A."/>
            <person name="Chen W.-J."/>
            <person name="Guiguen Y."/>
        </authorList>
    </citation>
    <scope>NUCLEOTIDE SEQUENCE</scope>
    <source>
        <tissue evidence="11">Blood</tissue>
    </source>
</reference>
<accession>A0A8T3CKK4</accession>
<evidence type="ECO:0000256" key="2">
    <source>
        <dbReference type="ARBA" id="ARBA00004496"/>
    </source>
</evidence>
<dbReference type="Pfam" id="PF03285">
    <property type="entry name" value="Paralemmin"/>
    <property type="match status" value="1"/>
</dbReference>
<feature type="compositionally biased region" description="Basic and acidic residues" evidence="10">
    <location>
        <begin position="91"/>
        <end position="132"/>
    </location>
</feature>
<dbReference type="GO" id="GO:0005737">
    <property type="term" value="C:cytoplasm"/>
    <property type="evidence" value="ECO:0007669"/>
    <property type="project" value="UniProtKB-SubCell"/>
</dbReference>
<comment type="caution">
    <text evidence="11">The sequence shown here is derived from an EMBL/GenBank/DDBJ whole genome shotgun (WGS) entry which is preliminary data.</text>
</comment>
<keyword evidence="7" id="KW-0175">Coiled coil</keyword>
<feature type="compositionally biased region" description="Polar residues" evidence="10">
    <location>
        <begin position="300"/>
        <end position="312"/>
    </location>
</feature>
<keyword evidence="12" id="KW-1185">Reference proteome</keyword>